<dbReference type="Pfam" id="PF21981">
    <property type="entry name" value="RecX_HTH3"/>
    <property type="match status" value="1"/>
</dbReference>
<dbReference type="Gene3D" id="1.10.10.10">
    <property type="entry name" value="Winged helix-like DNA-binding domain superfamily/Winged helix DNA-binding domain"/>
    <property type="match status" value="3"/>
</dbReference>
<dbReference type="PANTHER" id="PTHR33602">
    <property type="entry name" value="REGULATORY PROTEIN RECX FAMILY PROTEIN"/>
    <property type="match status" value="1"/>
</dbReference>
<dbReference type="InterPro" id="IPR053924">
    <property type="entry name" value="RecX_HTH_2nd"/>
</dbReference>
<evidence type="ECO:0000256" key="5">
    <source>
        <dbReference type="HAMAP-Rule" id="MF_01114"/>
    </source>
</evidence>
<proteinExistence type="inferred from homology"/>
<dbReference type="OrthoDB" id="9804967at2"/>
<comment type="caution">
    <text evidence="9">The sequence shown here is derived from an EMBL/GenBank/DDBJ whole genome shotgun (WGS) entry which is preliminary data.</text>
</comment>
<dbReference type="HOGENOM" id="CLU_066607_4_2_9"/>
<accession>V2Y6X5</accession>
<feature type="domain" description="RecX first three-helical" evidence="8">
    <location>
        <begin position="58"/>
        <end position="95"/>
    </location>
</feature>
<evidence type="ECO:0000259" key="8">
    <source>
        <dbReference type="Pfam" id="PF21982"/>
    </source>
</evidence>
<evidence type="ECO:0000313" key="10">
    <source>
        <dbReference type="Proteomes" id="UP000018227"/>
    </source>
</evidence>
<dbReference type="Pfam" id="PF21982">
    <property type="entry name" value="RecX_HTH1"/>
    <property type="match status" value="1"/>
</dbReference>
<dbReference type="InterPro" id="IPR003783">
    <property type="entry name" value="Regulatory_RecX"/>
</dbReference>
<evidence type="ECO:0000313" key="9">
    <source>
        <dbReference type="EMBL" id="ESL04663.1"/>
    </source>
</evidence>
<evidence type="ECO:0000256" key="1">
    <source>
        <dbReference type="ARBA" id="ARBA00004496"/>
    </source>
</evidence>
<comment type="similarity">
    <text evidence="2 5">Belongs to the RecX family.</text>
</comment>
<dbReference type="AlphaFoldDB" id="V2Y6X5"/>
<dbReference type="RefSeq" id="WP_023352955.1">
    <property type="nucleotide sequence ID" value="NZ_KI535366.1"/>
</dbReference>
<dbReference type="InterPro" id="IPR053925">
    <property type="entry name" value="RecX_HTH_3rd"/>
</dbReference>
<name>V2Y6X5_9FIRM</name>
<dbReference type="Pfam" id="PF02631">
    <property type="entry name" value="RecX_HTH2"/>
    <property type="match status" value="1"/>
</dbReference>
<dbReference type="GO" id="GO:0006282">
    <property type="term" value="P:regulation of DNA repair"/>
    <property type="evidence" value="ECO:0007669"/>
    <property type="project" value="UniProtKB-UniRule"/>
</dbReference>
<protein>
    <recommendedName>
        <fullName evidence="3 5">Regulatory protein RecX</fullName>
    </recommendedName>
</protein>
<dbReference type="GO" id="GO:0005737">
    <property type="term" value="C:cytoplasm"/>
    <property type="evidence" value="ECO:0007669"/>
    <property type="project" value="UniProtKB-SubCell"/>
</dbReference>
<comment type="subcellular location">
    <subcellularLocation>
        <location evidence="1 5">Cytoplasm</location>
    </subcellularLocation>
</comment>
<evidence type="ECO:0000259" key="6">
    <source>
        <dbReference type="Pfam" id="PF02631"/>
    </source>
</evidence>
<keyword evidence="10" id="KW-1185">Reference proteome</keyword>
<evidence type="ECO:0000256" key="4">
    <source>
        <dbReference type="ARBA" id="ARBA00022490"/>
    </source>
</evidence>
<reference evidence="9 10" key="1">
    <citation type="submission" date="2013-06" db="EMBL/GenBank/DDBJ databases">
        <authorList>
            <person name="Weinstock G."/>
            <person name="Sodergren E."/>
            <person name="Clifton S."/>
            <person name="Fulton L."/>
            <person name="Fulton B."/>
            <person name="Courtney L."/>
            <person name="Fronick C."/>
            <person name="Harrison M."/>
            <person name="Strong C."/>
            <person name="Farmer C."/>
            <person name="Delahaunty K."/>
            <person name="Markovic C."/>
            <person name="Hall O."/>
            <person name="Minx P."/>
            <person name="Tomlinson C."/>
            <person name="Mitreva M."/>
            <person name="Nelson J."/>
            <person name="Hou S."/>
            <person name="Wollam A."/>
            <person name="Pepin K.H."/>
            <person name="Johnson M."/>
            <person name="Bhonagiri V."/>
            <person name="Nash W.E."/>
            <person name="Warren W."/>
            <person name="Chinwalla A."/>
            <person name="Mardis E.R."/>
            <person name="Wilson R.K."/>
        </authorList>
    </citation>
    <scope>NUCLEOTIDE SEQUENCE [LARGE SCALE GENOMIC DNA]</scope>
    <source>
        <strain evidence="9 10">ATCC 51271</strain>
    </source>
</reference>
<dbReference type="HAMAP" id="MF_01114">
    <property type="entry name" value="RecX"/>
    <property type="match status" value="1"/>
</dbReference>
<evidence type="ECO:0000256" key="3">
    <source>
        <dbReference type="ARBA" id="ARBA00018111"/>
    </source>
</evidence>
<sequence>MFIDFIEKLNKYKYKVKTETSVFYVYQSDLRKYSIKEGREFSDEIYERLVKETLIPRARKKALDILSRADCSEADLRKKLSLKNYLPDVIEDAVNYVKKFNYINDERYAENYLNYRGKTKSIRQIKTELLSKGIDHNIIENVLTDGSNEEEALRNLLKKKIKNPEDMDEDKIKKIYAYLYRKGFSTELIREGLSDYLSNT</sequence>
<dbReference type="EMBL" id="ACIL03000002">
    <property type="protein sequence ID" value="ESL04663.1"/>
    <property type="molecule type" value="Genomic_DNA"/>
</dbReference>
<keyword evidence="4 5" id="KW-0963">Cytoplasm</keyword>
<dbReference type="PANTHER" id="PTHR33602:SF1">
    <property type="entry name" value="REGULATORY PROTEIN RECX FAMILY PROTEIN"/>
    <property type="match status" value="1"/>
</dbReference>
<dbReference type="InterPro" id="IPR053926">
    <property type="entry name" value="RecX_HTH_1st"/>
</dbReference>
<evidence type="ECO:0000259" key="7">
    <source>
        <dbReference type="Pfam" id="PF21981"/>
    </source>
</evidence>
<dbReference type="Proteomes" id="UP000018227">
    <property type="component" value="Unassembled WGS sequence"/>
</dbReference>
<feature type="domain" description="RecX second three-helical" evidence="6">
    <location>
        <begin position="104"/>
        <end position="143"/>
    </location>
</feature>
<comment type="function">
    <text evidence="5">Modulates RecA activity.</text>
</comment>
<organism evidence="9 10">
    <name type="scientific">Catonella morbi ATCC 51271</name>
    <dbReference type="NCBI Taxonomy" id="592026"/>
    <lineage>
        <taxon>Bacteria</taxon>
        <taxon>Bacillati</taxon>
        <taxon>Bacillota</taxon>
        <taxon>Clostridia</taxon>
        <taxon>Lachnospirales</taxon>
        <taxon>Lachnospiraceae</taxon>
        <taxon>Catonella</taxon>
    </lineage>
</organism>
<dbReference type="InterPro" id="IPR036388">
    <property type="entry name" value="WH-like_DNA-bd_sf"/>
</dbReference>
<dbReference type="eggNOG" id="COG2137">
    <property type="taxonomic scope" value="Bacteria"/>
</dbReference>
<dbReference type="STRING" id="592026.GCWU0000282_000050"/>
<feature type="domain" description="RecX third three-helical" evidence="7">
    <location>
        <begin position="149"/>
        <end position="191"/>
    </location>
</feature>
<gene>
    <name evidence="5" type="primary">recX</name>
    <name evidence="9" type="ORF">GCWU0000282_000050</name>
</gene>
<evidence type="ECO:0000256" key="2">
    <source>
        <dbReference type="ARBA" id="ARBA00009695"/>
    </source>
</evidence>